<evidence type="ECO:0000313" key="2">
    <source>
        <dbReference type="Proteomes" id="UP000800035"/>
    </source>
</evidence>
<dbReference type="AlphaFoldDB" id="A0A6A5U7K9"/>
<sequence length="259" mass="27713">MAGGNLSHGVGTLTLPTALVLPRQPKSPTQVLNETTIRSSSWRIPPALPRSISALVFSASCLRSISQSAGVRGDFRTVCFRLSACEQHHTTDLSYPGSGIAGIAKFLAIAILCAPSLEPLEEEEEEEVVVVVANRLPRSASFDFCAQPATLPASQLCDIKSLDLSLPRLSWLYSSSQTLAGRSTLESVFVSSTHFDTRPPDWWVRTLRDSAIKLLLATLMTIVDASDVPILLDAQLAAQVSTADDAKAGMSDNQPAPTP</sequence>
<evidence type="ECO:0000313" key="1">
    <source>
        <dbReference type="EMBL" id="KAF1958876.1"/>
    </source>
</evidence>
<proteinExistence type="predicted"/>
<name>A0A6A5U7K9_9PLEO</name>
<organism evidence="1 2">
    <name type="scientific">Byssothecium circinans</name>
    <dbReference type="NCBI Taxonomy" id="147558"/>
    <lineage>
        <taxon>Eukaryota</taxon>
        <taxon>Fungi</taxon>
        <taxon>Dikarya</taxon>
        <taxon>Ascomycota</taxon>
        <taxon>Pezizomycotina</taxon>
        <taxon>Dothideomycetes</taxon>
        <taxon>Pleosporomycetidae</taxon>
        <taxon>Pleosporales</taxon>
        <taxon>Massarineae</taxon>
        <taxon>Massarinaceae</taxon>
        <taxon>Byssothecium</taxon>
    </lineage>
</organism>
<keyword evidence="2" id="KW-1185">Reference proteome</keyword>
<gene>
    <name evidence="1" type="ORF">CC80DRAFT_558439</name>
</gene>
<dbReference type="EMBL" id="ML976986">
    <property type="protein sequence ID" value="KAF1958876.1"/>
    <property type="molecule type" value="Genomic_DNA"/>
</dbReference>
<protein>
    <submittedName>
        <fullName evidence="1">Uncharacterized protein</fullName>
    </submittedName>
</protein>
<dbReference type="Proteomes" id="UP000800035">
    <property type="component" value="Unassembled WGS sequence"/>
</dbReference>
<accession>A0A6A5U7K9</accession>
<reference evidence="1" key="1">
    <citation type="journal article" date="2020" name="Stud. Mycol.">
        <title>101 Dothideomycetes genomes: a test case for predicting lifestyles and emergence of pathogens.</title>
        <authorList>
            <person name="Haridas S."/>
            <person name="Albert R."/>
            <person name="Binder M."/>
            <person name="Bloem J."/>
            <person name="Labutti K."/>
            <person name="Salamov A."/>
            <person name="Andreopoulos B."/>
            <person name="Baker S."/>
            <person name="Barry K."/>
            <person name="Bills G."/>
            <person name="Bluhm B."/>
            <person name="Cannon C."/>
            <person name="Castanera R."/>
            <person name="Culley D."/>
            <person name="Daum C."/>
            <person name="Ezra D."/>
            <person name="Gonzalez J."/>
            <person name="Henrissat B."/>
            <person name="Kuo A."/>
            <person name="Liang C."/>
            <person name="Lipzen A."/>
            <person name="Lutzoni F."/>
            <person name="Magnuson J."/>
            <person name="Mondo S."/>
            <person name="Nolan M."/>
            <person name="Ohm R."/>
            <person name="Pangilinan J."/>
            <person name="Park H.-J."/>
            <person name="Ramirez L."/>
            <person name="Alfaro M."/>
            <person name="Sun H."/>
            <person name="Tritt A."/>
            <person name="Yoshinaga Y."/>
            <person name="Zwiers L.-H."/>
            <person name="Turgeon B."/>
            <person name="Goodwin S."/>
            <person name="Spatafora J."/>
            <person name="Crous P."/>
            <person name="Grigoriev I."/>
        </authorList>
    </citation>
    <scope>NUCLEOTIDE SEQUENCE</scope>
    <source>
        <strain evidence="1">CBS 675.92</strain>
    </source>
</reference>